<dbReference type="EMBL" id="JAGKQM010000013">
    <property type="protein sequence ID" value="KAH0891992.1"/>
    <property type="molecule type" value="Genomic_DNA"/>
</dbReference>
<evidence type="ECO:0000313" key="3">
    <source>
        <dbReference type="Proteomes" id="UP000824890"/>
    </source>
</evidence>
<keyword evidence="1" id="KW-0732">Signal</keyword>
<keyword evidence="3" id="KW-1185">Reference proteome</keyword>
<feature type="signal peptide" evidence="1">
    <location>
        <begin position="1"/>
        <end position="21"/>
    </location>
</feature>
<accession>A0ABQ8AHH7</accession>
<gene>
    <name evidence="2" type="ORF">HID58_054421</name>
</gene>
<organism evidence="2 3">
    <name type="scientific">Brassica napus</name>
    <name type="common">Rape</name>
    <dbReference type="NCBI Taxonomy" id="3708"/>
    <lineage>
        <taxon>Eukaryota</taxon>
        <taxon>Viridiplantae</taxon>
        <taxon>Streptophyta</taxon>
        <taxon>Embryophyta</taxon>
        <taxon>Tracheophyta</taxon>
        <taxon>Spermatophyta</taxon>
        <taxon>Magnoliopsida</taxon>
        <taxon>eudicotyledons</taxon>
        <taxon>Gunneridae</taxon>
        <taxon>Pentapetalae</taxon>
        <taxon>rosids</taxon>
        <taxon>malvids</taxon>
        <taxon>Brassicales</taxon>
        <taxon>Brassicaceae</taxon>
        <taxon>Brassiceae</taxon>
        <taxon>Brassica</taxon>
    </lineage>
</organism>
<protein>
    <submittedName>
        <fullName evidence="2">Uncharacterized protein</fullName>
    </submittedName>
</protein>
<feature type="chain" id="PRO_5045833911" evidence="1">
    <location>
        <begin position="22"/>
        <end position="38"/>
    </location>
</feature>
<proteinExistence type="predicted"/>
<evidence type="ECO:0000313" key="2">
    <source>
        <dbReference type="EMBL" id="KAH0891992.1"/>
    </source>
</evidence>
<evidence type="ECO:0000256" key="1">
    <source>
        <dbReference type="SAM" id="SignalP"/>
    </source>
</evidence>
<reference evidence="2 3" key="1">
    <citation type="submission" date="2021-05" db="EMBL/GenBank/DDBJ databases">
        <title>Genome Assembly of Synthetic Allotetraploid Brassica napus Reveals Homoeologous Exchanges between Subgenomes.</title>
        <authorList>
            <person name="Davis J.T."/>
        </authorList>
    </citation>
    <scope>NUCLEOTIDE SEQUENCE [LARGE SCALE GENOMIC DNA]</scope>
    <source>
        <strain evidence="3">cv. Da-Ae</strain>
        <tissue evidence="2">Seedling</tissue>
    </source>
</reference>
<dbReference type="Proteomes" id="UP000824890">
    <property type="component" value="Unassembled WGS sequence"/>
</dbReference>
<sequence length="38" mass="4288">MCLSRLFSTAFLLFSEGKVLGSCWSSNQRLLNCGNTRF</sequence>
<comment type="caution">
    <text evidence="2">The sequence shown here is derived from an EMBL/GenBank/DDBJ whole genome shotgun (WGS) entry which is preliminary data.</text>
</comment>
<name>A0ABQ8AHH7_BRANA</name>